<protein>
    <submittedName>
        <fullName evidence="5">TetR family transcriptional regulator</fullName>
    </submittedName>
</protein>
<evidence type="ECO:0000259" key="4">
    <source>
        <dbReference type="PROSITE" id="PS50977"/>
    </source>
</evidence>
<feature type="domain" description="HTH tetR-type" evidence="4">
    <location>
        <begin position="10"/>
        <end position="70"/>
    </location>
</feature>
<gene>
    <name evidence="5" type="ORF">AWW70_16580</name>
</gene>
<dbReference type="PANTHER" id="PTHR43479">
    <property type="entry name" value="ACREF/ENVCD OPERON REPRESSOR-RELATED"/>
    <property type="match status" value="1"/>
</dbReference>
<dbReference type="PANTHER" id="PTHR43479:SF7">
    <property type="entry name" value="TETR-FAMILY TRANSCRIPTIONAL REGULATOR"/>
    <property type="match status" value="1"/>
</dbReference>
<evidence type="ECO:0000256" key="1">
    <source>
        <dbReference type="ARBA" id="ARBA00022491"/>
    </source>
</evidence>
<accession>A0A109G715</accession>
<feature type="DNA-binding region" description="H-T-H motif" evidence="3">
    <location>
        <begin position="33"/>
        <end position="52"/>
    </location>
</feature>
<comment type="caution">
    <text evidence="5">The sequence shown here is derived from an EMBL/GenBank/DDBJ whole genome shotgun (WGS) entry which is preliminary data.</text>
</comment>
<evidence type="ECO:0000313" key="5">
    <source>
        <dbReference type="EMBL" id="KWU61433.1"/>
    </source>
</evidence>
<dbReference type="GO" id="GO:0003677">
    <property type="term" value="F:DNA binding"/>
    <property type="evidence" value="ECO:0007669"/>
    <property type="project" value="UniProtKB-UniRule"/>
</dbReference>
<sequence length="209" mass="24366">MLKKADLRIIRTKKFIYDAFIKLIAEKGYDAITIQDITDEALINRATFYSHYRDKQDLLTKLSENVLGELTSKMVLYTHVQGQQIDFSEFEGILQSIFECILKHADFYKSMLGSHGIHDFNLKMQQTIMDNLEQNFIELKIEDHDLDIPKDMVFHFITSCVVGMAIWWLQNDMKYSPKYTAKQLVKLMTKGPLCAVGFTLFNEGYKEQL</sequence>
<dbReference type="InterPro" id="IPR050624">
    <property type="entry name" value="HTH-type_Tx_Regulator"/>
</dbReference>
<dbReference type="InterPro" id="IPR039532">
    <property type="entry name" value="TetR_C_Firmicutes"/>
</dbReference>
<name>A0A109G715_BACMY</name>
<dbReference type="EMBL" id="LRPH01000054">
    <property type="protein sequence ID" value="KWU61433.1"/>
    <property type="molecule type" value="Genomic_DNA"/>
</dbReference>
<dbReference type="AlphaFoldDB" id="A0A109G715"/>
<dbReference type="PROSITE" id="PS50977">
    <property type="entry name" value="HTH_TETR_2"/>
    <property type="match status" value="1"/>
</dbReference>
<keyword evidence="2 3" id="KW-0238">DNA-binding</keyword>
<reference evidence="5 6" key="1">
    <citation type="submission" date="2016-01" db="EMBL/GenBank/DDBJ databases">
        <authorList>
            <person name="McClelland M."/>
            <person name="Jain A."/>
            <person name="Saraogi P."/>
            <person name="Mendelson R."/>
            <person name="Westerman R."/>
            <person name="SanMiguel P."/>
            <person name="Csonka L."/>
        </authorList>
    </citation>
    <scope>NUCLEOTIDE SEQUENCE [LARGE SCALE GENOMIC DNA]</scope>
    <source>
        <strain evidence="5 6">PE8-15</strain>
    </source>
</reference>
<dbReference type="InterPro" id="IPR009057">
    <property type="entry name" value="Homeodomain-like_sf"/>
</dbReference>
<keyword evidence="1" id="KW-0678">Repressor</keyword>
<evidence type="ECO:0000313" key="6">
    <source>
        <dbReference type="Proteomes" id="UP000065797"/>
    </source>
</evidence>
<organism evidence="5 6">
    <name type="scientific">Bacillus mycoides</name>
    <dbReference type="NCBI Taxonomy" id="1405"/>
    <lineage>
        <taxon>Bacteria</taxon>
        <taxon>Bacillati</taxon>
        <taxon>Bacillota</taxon>
        <taxon>Bacilli</taxon>
        <taxon>Bacillales</taxon>
        <taxon>Bacillaceae</taxon>
        <taxon>Bacillus</taxon>
        <taxon>Bacillus cereus group</taxon>
    </lineage>
</organism>
<dbReference type="Pfam" id="PF00440">
    <property type="entry name" value="TetR_N"/>
    <property type="match status" value="1"/>
</dbReference>
<dbReference type="Gene3D" id="1.10.357.10">
    <property type="entry name" value="Tetracycline Repressor, domain 2"/>
    <property type="match status" value="1"/>
</dbReference>
<evidence type="ECO:0000256" key="2">
    <source>
        <dbReference type="ARBA" id="ARBA00023125"/>
    </source>
</evidence>
<dbReference type="RefSeq" id="WP_060750635.1">
    <property type="nucleotide sequence ID" value="NZ_LRPH01000054.1"/>
</dbReference>
<dbReference type="Proteomes" id="UP000065797">
    <property type="component" value="Unassembled WGS sequence"/>
</dbReference>
<dbReference type="PRINTS" id="PR00455">
    <property type="entry name" value="HTHTETR"/>
</dbReference>
<proteinExistence type="predicted"/>
<dbReference type="InterPro" id="IPR001647">
    <property type="entry name" value="HTH_TetR"/>
</dbReference>
<dbReference type="SUPFAM" id="SSF46689">
    <property type="entry name" value="Homeodomain-like"/>
    <property type="match status" value="1"/>
</dbReference>
<evidence type="ECO:0000256" key="3">
    <source>
        <dbReference type="PROSITE-ProRule" id="PRU00335"/>
    </source>
</evidence>
<dbReference type="Pfam" id="PF14278">
    <property type="entry name" value="TetR_C_8"/>
    <property type="match status" value="1"/>
</dbReference>